<accession>A0AAV3QKK8</accession>
<evidence type="ECO:0000313" key="2">
    <source>
        <dbReference type="EMBL" id="GAA0163235.1"/>
    </source>
</evidence>
<keyword evidence="3" id="KW-1185">Reference proteome</keyword>
<comment type="caution">
    <text evidence="2">The sequence shown here is derived from an EMBL/GenBank/DDBJ whole genome shotgun (WGS) entry which is preliminary data.</text>
</comment>
<name>A0AAV3QKK8_LITER</name>
<evidence type="ECO:0000256" key="1">
    <source>
        <dbReference type="SAM" id="MobiDB-lite"/>
    </source>
</evidence>
<feature type="region of interest" description="Disordered" evidence="1">
    <location>
        <begin position="136"/>
        <end position="166"/>
    </location>
</feature>
<proteinExistence type="predicted"/>
<dbReference type="AlphaFoldDB" id="A0AAV3QKK8"/>
<organism evidence="2 3">
    <name type="scientific">Lithospermum erythrorhizon</name>
    <name type="common">Purple gromwell</name>
    <name type="synonym">Lithospermum officinale var. erythrorhizon</name>
    <dbReference type="NCBI Taxonomy" id="34254"/>
    <lineage>
        <taxon>Eukaryota</taxon>
        <taxon>Viridiplantae</taxon>
        <taxon>Streptophyta</taxon>
        <taxon>Embryophyta</taxon>
        <taxon>Tracheophyta</taxon>
        <taxon>Spermatophyta</taxon>
        <taxon>Magnoliopsida</taxon>
        <taxon>eudicotyledons</taxon>
        <taxon>Gunneridae</taxon>
        <taxon>Pentapetalae</taxon>
        <taxon>asterids</taxon>
        <taxon>lamiids</taxon>
        <taxon>Boraginales</taxon>
        <taxon>Boraginaceae</taxon>
        <taxon>Boraginoideae</taxon>
        <taxon>Lithospermeae</taxon>
        <taxon>Lithospermum</taxon>
    </lineage>
</organism>
<feature type="compositionally biased region" description="Basic residues" evidence="1">
    <location>
        <begin position="151"/>
        <end position="166"/>
    </location>
</feature>
<gene>
    <name evidence="2" type="ORF">LIER_19148</name>
</gene>
<evidence type="ECO:0000313" key="3">
    <source>
        <dbReference type="Proteomes" id="UP001454036"/>
    </source>
</evidence>
<protein>
    <recommendedName>
        <fullName evidence="4">Retrotransposon gag domain-containing protein</fullName>
    </recommendedName>
</protein>
<sequence length="180" mass="20574">MPAGGSRKECKTKMSFTDRLDGVPLSKGFVFPQFIEFGGSGDPIKYLQGFLAKMIITSNNPNIYAKAFSNSLTDKALDWYGKLKKELVLETALSKDQLTTRVKQYVELEELKTMEGQGRDLPDVIACKRTRSKSPRKNSVWERIQGDWGKTSKRRQAQLRSSKPQRRQLHVLDKQIYKIS</sequence>
<dbReference type="Proteomes" id="UP001454036">
    <property type="component" value="Unassembled WGS sequence"/>
</dbReference>
<evidence type="ECO:0008006" key="4">
    <source>
        <dbReference type="Google" id="ProtNLM"/>
    </source>
</evidence>
<dbReference type="EMBL" id="BAABME010004692">
    <property type="protein sequence ID" value="GAA0163235.1"/>
    <property type="molecule type" value="Genomic_DNA"/>
</dbReference>
<reference evidence="2 3" key="1">
    <citation type="submission" date="2024-01" db="EMBL/GenBank/DDBJ databases">
        <title>The complete chloroplast genome sequence of Lithospermum erythrorhizon: insights into the phylogenetic relationship among Boraginaceae species and the maternal lineages of purple gromwells.</title>
        <authorList>
            <person name="Okada T."/>
            <person name="Watanabe K."/>
        </authorList>
    </citation>
    <scope>NUCLEOTIDE SEQUENCE [LARGE SCALE GENOMIC DNA]</scope>
</reference>